<dbReference type="GO" id="GO:0004497">
    <property type="term" value="F:monooxygenase activity"/>
    <property type="evidence" value="ECO:0007669"/>
    <property type="project" value="UniProtKB-KW"/>
</dbReference>
<protein>
    <submittedName>
        <fullName evidence="1">Antibiotic biosynthesis monooxygenase</fullName>
    </submittedName>
</protein>
<dbReference type="Proteomes" id="UP000178198">
    <property type="component" value="Chromosome"/>
</dbReference>
<evidence type="ECO:0000313" key="1">
    <source>
        <dbReference type="EMBL" id="APA00732.1"/>
    </source>
</evidence>
<keyword evidence="2" id="KW-1185">Reference proteome</keyword>
<name>A0A1D9PDV7_9FLAO</name>
<accession>A0A1D9PDV7</accession>
<proteinExistence type="predicted"/>
<dbReference type="InterPro" id="IPR011008">
    <property type="entry name" value="Dimeric_a/b-barrel"/>
</dbReference>
<dbReference type="EMBL" id="CP017774">
    <property type="protein sequence ID" value="APA00732.1"/>
    <property type="molecule type" value="Genomic_DNA"/>
</dbReference>
<keyword evidence="1" id="KW-0503">Monooxygenase</keyword>
<dbReference type="STRING" id="1306519.BIW12_15565"/>
<dbReference type="SUPFAM" id="SSF54909">
    <property type="entry name" value="Dimeric alpha+beta barrel"/>
    <property type="match status" value="1"/>
</dbReference>
<dbReference type="AlphaFoldDB" id="A0A1D9PDV7"/>
<keyword evidence="1" id="KW-0560">Oxidoreductase</keyword>
<evidence type="ECO:0000313" key="2">
    <source>
        <dbReference type="Proteomes" id="UP000178198"/>
    </source>
</evidence>
<dbReference type="KEGG" id="fcm:BIW12_15565"/>
<sequence length="93" mass="10758">MMISITAIIKSKKENIEVVKEMVHNLVVNTRKEAACVQYDLHYSENVFIIWEEWTNQAGLDIHNEQSYLIDFIANSETLLASPIQVFKTTQVM</sequence>
<gene>
    <name evidence="1" type="ORF">BIW12_15565</name>
</gene>
<reference evidence="1 2" key="1">
    <citation type="submission" date="2016-10" db="EMBL/GenBank/DDBJ databases">
        <title>Complete Genome Sequence of Flavobacterium sp. PK15.</title>
        <authorList>
            <person name="Ekwe A."/>
            <person name="Kim S.B."/>
        </authorList>
    </citation>
    <scope>NUCLEOTIDE SEQUENCE [LARGE SCALE GENOMIC DNA]</scope>
    <source>
        <strain evidence="1 2">PK15</strain>
    </source>
</reference>
<dbReference type="Gene3D" id="3.30.70.100">
    <property type="match status" value="1"/>
</dbReference>
<organism evidence="1 2">
    <name type="scientific">Flavobacterium commune</name>
    <dbReference type="NCBI Taxonomy" id="1306519"/>
    <lineage>
        <taxon>Bacteria</taxon>
        <taxon>Pseudomonadati</taxon>
        <taxon>Bacteroidota</taxon>
        <taxon>Flavobacteriia</taxon>
        <taxon>Flavobacteriales</taxon>
        <taxon>Flavobacteriaceae</taxon>
        <taxon>Flavobacterium</taxon>
    </lineage>
</organism>